<dbReference type="InterPro" id="IPR021527">
    <property type="entry name" value="DUF2795"/>
</dbReference>
<protein>
    <recommendedName>
        <fullName evidence="3">DUF2795 domain-containing protein</fullName>
    </recommendedName>
</protein>
<proteinExistence type="predicted"/>
<sequence length="84" mass="8970">MPTDSAVNPRDALIDRVQRAVNDVSYPAHPRTLLDAARQAQADFEVLDALRGLPDEAFGGFAEVSASIVAGIDARALPRRETPG</sequence>
<evidence type="ECO:0000313" key="1">
    <source>
        <dbReference type="EMBL" id="MBB6101787.1"/>
    </source>
</evidence>
<name>A0A7W9WS05_9BURK</name>
<dbReference type="EMBL" id="JACHBW010000004">
    <property type="protein sequence ID" value="MBB6101787.1"/>
    <property type="molecule type" value="Genomic_DNA"/>
</dbReference>
<evidence type="ECO:0008006" key="3">
    <source>
        <dbReference type="Google" id="ProtNLM"/>
    </source>
</evidence>
<keyword evidence="2" id="KW-1185">Reference proteome</keyword>
<dbReference type="Pfam" id="PF11387">
    <property type="entry name" value="DUF2795"/>
    <property type="match status" value="1"/>
</dbReference>
<dbReference type="Proteomes" id="UP000571554">
    <property type="component" value="Unassembled WGS sequence"/>
</dbReference>
<organism evidence="1 2">
    <name type="scientific">Paraburkholderia bannensis</name>
    <dbReference type="NCBI Taxonomy" id="765414"/>
    <lineage>
        <taxon>Bacteria</taxon>
        <taxon>Pseudomonadati</taxon>
        <taxon>Pseudomonadota</taxon>
        <taxon>Betaproteobacteria</taxon>
        <taxon>Burkholderiales</taxon>
        <taxon>Burkholderiaceae</taxon>
        <taxon>Paraburkholderia</taxon>
    </lineage>
</organism>
<comment type="caution">
    <text evidence="1">The sequence shown here is derived from an EMBL/GenBank/DDBJ whole genome shotgun (WGS) entry which is preliminary data.</text>
</comment>
<dbReference type="RefSeq" id="WP_183723430.1">
    <property type="nucleotide sequence ID" value="NZ_JACHBW010000004.1"/>
</dbReference>
<evidence type="ECO:0000313" key="2">
    <source>
        <dbReference type="Proteomes" id="UP000571554"/>
    </source>
</evidence>
<gene>
    <name evidence="1" type="ORF">F4827_001635</name>
</gene>
<dbReference type="AlphaFoldDB" id="A0A7W9WS05"/>
<reference evidence="1 2" key="1">
    <citation type="submission" date="2020-08" db="EMBL/GenBank/DDBJ databases">
        <title>Above-ground endophytic microbial communities from plants in different locations in the United States.</title>
        <authorList>
            <person name="Frank C."/>
        </authorList>
    </citation>
    <scope>NUCLEOTIDE SEQUENCE [LARGE SCALE GENOMIC DNA]</scope>
    <source>
        <strain evidence="1 2">WP4_2_2</strain>
    </source>
</reference>
<accession>A0A7W9WS05</accession>